<feature type="domain" description="C-type lectin" evidence="2">
    <location>
        <begin position="38"/>
        <end position="148"/>
    </location>
</feature>
<dbReference type="InterPro" id="IPR016186">
    <property type="entry name" value="C-type_lectin-like/link_sf"/>
</dbReference>
<evidence type="ECO:0000259" key="2">
    <source>
        <dbReference type="PROSITE" id="PS50041"/>
    </source>
</evidence>
<dbReference type="PANTHER" id="PTHR22803">
    <property type="entry name" value="MANNOSE, PHOSPHOLIPASE, LECTIN RECEPTOR RELATED"/>
    <property type="match status" value="1"/>
</dbReference>
<dbReference type="InterPro" id="IPR050111">
    <property type="entry name" value="C-type_lectin/snaclec_domain"/>
</dbReference>
<feature type="domain" description="C-type lectin" evidence="2">
    <location>
        <begin position="239"/>
        <end position="357"/>
    </location>
</feature>
<accession>A0AA39HIK1</accession>
<dbReference type="SMART" id="SM00034">
    <property type="entry name" value="CLECT"/>
    <property type="match status" value="2"/>
</dbReference>
<keyword evidence="1" id="KW-0732">Signal</keyword>
<dbReference type="PROSITE" id="PS50041">
    <property type="entry name" value="C_TYPE_LECTIN_2"/>
    <property type="match status" value="2"/>
</dbReference>
<sequence>MRTKLNLSLLGLLHLIQAVVAFSECPDGTTYSPNRHVCLNAVPVPLDYLNAQLSCGLFDARLAKVENQFEQKILLEHLTQKGLQGKLWLGGISVNATWSWYDGKSFGFQNWNENHEMDAEKENCLLLEAESGLWLPSDCQEKAQYICEMDLPFQRSEGCPEEPTCPPCPECPTSTPETCPEITECPTCPTDGTTRSTTVSPPTDKPTTTTATVPLPALVCPFVSATKPIAVKTPSWKYHGLNRYAYIPEARNFFDAEATCVYLGAHLVSVHGKRESAFVASLIPSSDKTSRNLWVGGLSPGNDQFCWTDKTSWNFDELSTANYLERCVQFHYPDPNNRQKHEWNVGDCGTLAGFVCKKGFY</sequence>
<dbReference type="EMBL" id="JAUCMV010000004">
    <property type="protein sequence ID" value="KAK0406521.1"/>
    <property type="molecule type" value="Genomic_DNA"/>
</dbReference>
<keyword evidence="4" id="KW-1185">Reference proteome</keyword>
<evidence type="ECO:0000313" key="4">
    <source>
        <dbReference type="Proteomes" id="UP001175271"/>
    </source>
</evidence>
<feature type="chain" id="PRO_5041316858" description="C-type lectin domain-containing protein" evidence="1">
    <location>
        <begin position="22"/>
        <end position="361"/>
    </location>
</feature>
<dbReference type="InterPro" id="IPR001304">
    <property type="entry name" value="C-type_lectin-like"/>
</dbReference>
<dbReference type="CDD" id="cd00037">
    <property type="entry name" value="CLECT"/>
    <property type="match status" value="2"/>
</dbReference>
<organism evidence="3 4">
    <name type="scientific">Steinernema hermaphroditum</name>
    <dbReference type="NCBI Taxonomy" id="289476"/>
    <lineage>
        <taxon>Eukaryota</taxon>
        <taxon>Metazoa</taxon>
        <taxon>Ecdysozoa</taxon>
        <taxon>Nematoda</taxon>
        <taxon>Chromadorea</taxon>
        <taxon>Rhabditida</taxon>
        <taxon>Tylenchina</taxon>
        <taxon>Panagrolaimomorpha</taxon>
        <taxon>Strongyloidoidea</taxon>
        <taxon>Steinernematidae</taxon>
        <taxon>Steinernema</taxon>
    </lineage>
</organism>
<evidence type="ECO:0000256" key="1">
    <source>
        <dbReference type="SAM" id="SignalP"/>
    </source>
</evidence>
<dbReference type="SUPFAM" id="SSF56436">
    <property type="entry name" value="C-type lectin-like"/>
    <property type="match status" value="2"/>
</dbReference>
<reference evidence="3" key="1">
    <citation type="submission" date="2023-06" db="EMBL/GenBank/DDBJ databases">
        <title>Genomic analysis of the entomopathogenic nematode Steinernema hermaphroditum.</title>
        <authorList>
            <person name="Schwarz E.M."/>
            <person name="Heppert J.K."/>
            <person name="Baniya A."/>
            <person name="Schwartz H.T."/>
            <person name="Tan C.-H."/>
            <person name="Antoshechkin I."/>
            <person name="Sternberg P.W."/>
            <person name="Goodrich-Blair H."/>
            <person name="Dillman A.R."/>
        </authorList>
    </citation>
    <scope>NUCLEOTIDE SEQUENCE</scope>
    <source>
        <strain evidence="3">PS9179</strain>
        <tissue evidence="3">Whole animal</tissue>
    </source>
</reference>
<comment type="caution">
    <text evidence="3">The sequence shown here is derived from an EMBL/GenBank/DDBJ whole genome shotgun (WGS) entry which is preliminary data.</text>
</comment>
<protein>
    <recommendedName>
        <fullName evidence="2">C-type lectin domain-containing protein</fullName>
    </recommendedName>
</protein>
<dbReference type="Pfam" id="PF00059">
    <property type="entry name" value="Lectin_C"/>
    <property type="match status" value="2"/>
</dbReference>
<evidence type="ECO:0000313" key="3">
    <source>
        <dbReference type="EMBL" id="KAK0406521.1"/>
    </source>
</evidence>
<dbReference type="AlphaFoldDB" id="A0AA39HIK1"/>
<proteinExistence type="predicted"/>
<dbReference type="Proteomes" id="UP001175271">
    <property type="component" value="Unassembled WGS sequence"/>
</dbReference>
<name>A0AA39HIK1_9BILA</name>
<feature type="signal peptide" evidence="1">
    <location>
        <begin position="1"/>
        <end position="21"/>
    </location>
</feature>
<dbReference type="Gene3D" id="3.10.100.10">
    <property type="entry name" value="Mannose-Binding Protein A, subunit A"/>
    <property type="match status" value="2"/>
</dbReference>
<dbReference type="InterPro" id="IPR016187">
    <property type="entry name" value="CTDL_fold"/>
</dbReference>
<gene>
    <name evidence="3" type="ORF">QR680_018624</name>
</gene>